<evidence type="ECO:0000313" key="1">
    <source>
        <dbReference type="EMBL" id="AZP03862.1"/>
    </source>
</evidence>
<reference evidence="2" key="1">
    <citation type="submission" date="2018-12" db="EMBL/GenBank/DDBJ databases">
        <title>Complete genome sequencing of Jeotgalibaca sp. H21T32.</title>
        <authorList>
            <person name="Bae J.-W."/>
            <person name="Lee S.-Y."/>
        </authorList>
    </citation>
    <scope>NUCLEOTIDE SEQUENCE [LARGE SCALE GENOMIC DNA]</scope>
    <source>
        <strain evidence="2">H21T32</strain>
    </source>
</reference>
<dbReference type="Gene3D" id="2.60.120.200">
    <property type="match status" value="1"/>
</dbReference>
<name>A0A3Q9BJL9_9LACT</name>
<gene>
    <name evidence="1" type="ORF">EJN90_03785</name>
</gene>
<dbReference type="Proteomes" id="UP000273326">
    <property type="component" value="Chromosome"/>
</dbReference>
<sequence>MEWEETLIYDNALREEKDVQDWVEEGAIKRSFSGGLILENALSEKLGDYAHWTFWIPQEFPSDIKIEWKFKPLREPGLCMVFFAAKGKNNQSIFSEALQRRTGYYPQYHHGDLNAYHLSYFRHKYETERAFRTCNLRKSYGFHFAAQGADPLPPVEDALEFYKVKLIKFQNRITFYINDLKLLDWIDEGKNGKPLNSGMVGFRQMAPMKAIYKDLKIYALKKKDG</sequence>
<evidence type="ECO:0000313" key="2">
    <source>
        <dbReference type="Proteomes" id="UP000273326"/>
    </source>
</evidence>
<protein>
    <submittedName>
        <fullName evidence="1">DUF1961 family protein</fullName>
    </submittedName>
</protein>
<proteinExistence type="predicted"/>
<dbReference type="RefSeq" id="WP_126108944.1">
    <property type="nucleotide sequence ID" value="NZ_CP034465.1"/>
</dbReference>
<dbReference type="InterPro" id="IPR015305">
    <property type="entry name" value="DUF1961"/>
</dbReference>
<dbReference type="SUPFAM" id="SSF49899">
    <property type="entry name" value="Concanavalin A-like lectins/glucanases"/>
    <property type="match status" value="1"/>
</dbReference>
<dbReference type="Pfam" id="PF09224">
    <property type="entry name" value="DUF1961"/>
    <property type="match status" value="1"/>
</dbReference>
<dbReference type="OrthoDB" id="7171052at2"/>
<organism evidence="1 2">
    <name type="scientific">Jeotgalibaca ciconiae</name>
    <dbReference type="NCBI Taxonomy" id="2496265"/>
    <lineage>
        <taxon>Bacteria</taxon>
        <taxon>Bacillati</taxon>
        <taxon>Bacillota</taxon>
        <taxon>Bacilli</taxon>
        <taxon>Lactobacillales</taxon>
        <taxon>Carnobacteriaceae</taxon>
        <taxon>Jeotgalibaca</taxon>
    </lineage>
</organism>
<dbReference type="AlphaFoldDB" id="A0A3Q9BJL9"/>
<dbReference type="EMBL" id="CP034465">
    <property type="protein sequence ID" value="AZP03862.1"/>
    <property type="molecule type" value="Genomic_DNA"/>
</dbReference>
<keyword evidence="2" id="KW-1185">Reference proteome</keyword>
<dbReference type="KEGG" id="jeh:EJN90_03785"/>
<dbReference type="InterPro" id="IPR013320">
    <property type="entry name" value="ConA-like_dom_sf"/>
</dbReference>
<accession>A0A3Q9BJL9</accession>